<evidence type="ECO:0000256" key="5">
    <source>
        <dbReference type="ARBA" id="ARBA00022771"/>
    </source>
</evidence>
<dbReference type="Gene3D" id="3.30.50.10">
    <property type="entry name" value="Erythroid Transcription Factor GATA-1, subunit A"/>
    <property type="match status" value="1"/>
</dbReference>
<keyword evidence="5 12" id="KW-0863">Zinc-finger</keyword>
<dbReference type="InterPro" id="IPR000679">
    <property type="entry name" value="Znf_GATA"/>
</dbReference>
<dbReference type="PANTHER" id="PTHR46125">
    <property type="entry name" value="GATA TRANSCRIPTION FACTOR 28"/>
    <property type="match status" value="1"/>
</dbReference>
<proteinExistence type="inferred from homology"/>
<dbReference type="PROSITE" id="PS00344">
    <property type="entry name" value="GATA_ZN_FINGER_1"/>
    <property type="match status" value="1"/>
</dbReference>
<keyword evidence="11 13" id="KW-0539">Nucleus</keyword>
<dbReference type="PROSITE" id="PS51017">
    <property type="entry name" value="CCT"/>
    <property type="match status" value="1"/>
</dbReference>
<organism evidence="17 18">
    <name type="scientific">Brassica napus</name>
    <name type="common">Rape</name>
    <dbReference type="NCBI Taxonomy" id="3708"/>
    <lineage>
        <taxon>Eukaryota</taxon>
        <taxon>Viridiplantae</taxon>
        <taxon>Streptophyta</taxon>
        <taxon>Embryophyta</taxon>
        <taxon>Tracheophyta</taxon>
        <taxon>Spermatophyta</taxon>
        <taxon>Magnoliopsida</taxon>
        <taxon>eudicotyledons</taxon>
        <taxon>Gunneridae</taxon>
        <taxon>Pentapetalae</taxon>
        <taxon>rosids</taxon>
        <taxon>malvids</taxon>
        <taxon>Brassicales</taxon>
        <taxon>Brassicaceae</taxon>
        <taxon>Brassiceae</taxon>
        <taxon>Brassica</taxon>
    </lineage>
</organism>
<evidence type="ECO:0000256" key="1">
    <source>
        <dbReference type="ARBA" id="ARBA00002206"/>
    </source>
</evidence>
<evidence type="ECO:0000256" key="3">
    <source>
        <dbReference type="ARBA" id="ARBA00007722"/>
    </source>
</evidence>
<evidence type="ECO:0000256" key="2">
    <source>
        <dbReference type="ARBA" id="ARBA00004123"/>
    </source>
</evidence>
<evidence type="ECO:0000256" key="13">
    <source>
        <dbReference type="PROSITE-ProRule" id="PRU00357"/>
    </source>
</evidence>
<keyword evidence="6" id="KW-0862">Zinc</keyword>
<dbReference type="InterPro" id="IPR010402">
    <property type="entry name" value="CCT_domain"/>
</dbReference>
<dbReference type="SUPFAM" id="SSF57716">
    <property type="entry name" value="Glucocorticoid receptor-like (DNA-binding domain)"/>
    <property type="match status" value="1"/>
</dbReference>
<dbReference type="PROSITE" id="PS51320">
    <property type="entry name" value="TIFY"/>
    <property type="match status" value="1"/>
</dbReference>
<evidence type="ECO:0000256" key="7">
    <source>
        <dbReference type="ARBA" id="ARBA00023015"/>
    </source>
</evidence>
<dbReference type="Proteomes" id="UP000824890">
    <property type="component" value="Unassembled WGS sequence"/>
</dbReference>
<dbReference type="SMART" id="SM00979">
    <property type="entry name" value="TIFY"/>
    <property type="match status" value="1"/>
</dbReference>
<dbReference type="InterPro" id="IPR045280">
    <property type="entry name" value="TIFY-like"/>
</dbReference>
<comment type="function">
    <text evidence="1">Transcriptional activator that specifically binds 5'-GATA-3' or 5'-GAT-3' motifs within gene promoters.</text>
</comment>
<evidence type="ECO:0000256" key="10">
    <source>
        <dbReference type="ARBA" id="ARBA00023163"/>
    </source>
</evidence>
<dbReference type="InterPro" id="IPR013088">
    <property type="entry name" value="Znf_NHR/GATA"/>
</dbReference>
<gene>
    <name evidence="17" type="ORF">HID58_001424</name>
</gene>
<dbReference type="SMART" id="SM00401">
    <property type="entry name" value="ZnF_GATA"/>
    <property type="match status" value="1"/>
</dbReference>
<keyword evidence="8" id="KW-0238">DNA-binding</keyword>
<sequence length="335" mass="36275">LGLSSPLPSLASNQCEKLLSFWQLTMFGHHTQPEINPNQIGTSSATVVEDHVSASAASAGHIPYDDMDDIPHPDSIYAASDLIPDGSHLVPHRSEGSELLGSRPMEGANQLTISFRGQVYVFDAVGPEKVDAVLSLLGGSTELSSVQQGMELAPQNHMPAVVEYQNRYSHPQRAQSLDRFRKKRNARCFEKKVRYGVRQEVALRMARNKGQFTSAKMTEGAYNSGTDQDSAQDDSRPEILCTHCGISSSCTPMMRRGPSGPRTLCNACGLFWTNRGTLRDLSKRTEENQMAIIKPVEGGSDAGANNSNSEPATVEGHAVLVSLANGDQSNLLGNH</sequence>
<reference evidence="17 18" key="1">
    <citation type="submission" date="2021-05" db="EMBL/GenBank/DDBJ databases">
        <title>Genome Assembly of Synthetic Allotetraploid Brassica napus Reveals Homoeologous Exchanges between Subgenomes.</title>
        <authorList>
            <person name="Davis J.T."/>
        </authorList>
    </citation>
    <scope>NUCLEOTIDE SEQUENCE [LARGE SCALE GENOMIC DNA]</scope>
    <source>
        <strain evidence="18">cv. Da-Ae</strain>
        <tissue evidence="17">Seedling</tissue>
    </source>
</reference>
<dbReference type="InterPro" id="IPR010399">
    <property type="entry name" value="Tify_dom"/>
</dbReference>
<evidence type="ECO:0000259" key="16">
    <source>
        <dbReference type="PROSITE" id="PS51320"/>
    </source>
</evidence>
<evidence type="ECO:0000256" key="8">
    <source>
        <dbReference type="ARBA" id="ARBA00023125"/>
    </source>
</evidence>
<feature type="domain" description="CCT" evidence="15">
    <location>
        <begin position="173"/>
        <end position="215"/>
    </location>
</feature>
<accession>A0ABQ8EJB8</accession>
<evidence type="ECO:0000256" key="11">
    <source>
        <dbReference type="ARBA" id="ARBA00023242"/>
    </source>
</evidence>
<evidence type="ECO:0000256" key="6">
    <source>
        <dbReference type="ARBA" id="ARBA00022833"/>
    </source>
</evidence>
<evidence type="ECO:0008006" key="19">
    <source>
        <dbReference type="Google" id="ProtNLM"/>
    </source>
</evidence>
<evidence type="ECO:0000313" key="18">
    <source>
        <dbReference type="Proteomes" id="UP000824890"/>
    </source>
</evidence>
<name>A0ABQ8EJB8_BRANA</name>
<dbReference type="Pfam" id="PF06200">
    <property type="entry name" value="tify"/>
    <property type="match status" value="1"/>
</dbReference>
<comment type="subcellular location">
    <subcellularLocation>
        <location evidence="2 13">Nucleus</location>
    </subcellularLocation>
</comment>
<dbReference type="PROSITE" id="PS50114">
    <property type="entry name" value="GATA_ZN_FINGER_2"/>
    <property type="match status" value="1"/>
</dbReference>
<evidence type="ECO:0000256" key="4">
    <source>
        <dbReference type="ARBA" id="ARBA00022723"/>
    </source>
</evidence>
<dbReference type="CDD" id="cd00202">
    <property type="entry name" value="ZnF_GATA"/>
    <property type="match status" value="1"/>
</dbReference>
<protein>
    <recommendedName>
        <fullName evidence="19">GATA transcription factor 25</fullName>
    </recommendedName>
</protein>
<comment type="caution">
    <text evidence="17">The sequence shown here is derived from an EMBL/GenBank/DDBJ whole genome shotgun (WGS) entry which is preliminary data.</text>
</comment>
<feature type="domain" description="GATA-type" evidence="14">
    <location>
        <begin position="235"/>
        <end position="294"/>
    </location>
</feature>
<evidence type="ECO:0000313" key="17">
    <source>
        <dbReference type="EMBL" id="KAH0941787.1"/>
    </source>
</evidence>
<feature type="non-terminal residue" evidence="17">
    <location>
        <position position="1"/>
    </location>
</feature>
<keyword evidence="4" id="KW-0479">Metal-binding</keyword>
<keyword evidence="10" id="KW-0804">Transcription</keyword>
<evidence type="ECO:0000256" key="12">
    <source>
        <dbReference type="PROSITE-ProRule" id="PRU00094"/>
    </source>
</evidence>
<evidence type="ECO:0000256" key="9">
    <source>
        <dbReference type="ARBA" id="ARBA00023159"/>
    </source>
</evidence>
<dbReference type="EMBL" id="JAGKQM010000001">
    <property type="protein sequence ID" value="KAH0941787.1"/>
    <property type="molecule type" value="Genomic_DNA"/>
</dbReference>
<dbReference type="PANTHER" id="PTHR46125:SF20">
    <property type="entry name" value="GATA TRANSCRIPTION FACTOR 25"/>
    <property type="match status" value="1"/>
</dbReference>
<dbReference type="Pfam" id="PF06203">
    <property type="entry name" value="CCT"/>
    <property type="match status" value="1"/>
</dbReference>
<dbReference type="Pfam" id="PF00320">
    <property type="entry name" value="GATA"/>
    <property type="match status" value="1"/>
</dbReference>
<keyword evidence="9" id="KW-0010">Activator</keyword>
<evidence type="ECO:0000259" key="15">
    <source>
        <dbReference type="PROSITE" id="PS51017"/>
    </source>
</evidence>
<feature type="domain" description="Tify" evidence="16">
    <location>
        <begin position="104"/>
        <end position="139"/>
    </location>
</feature>
<comment type="similarity">
    <text evidence="3">Belongs to the type IV zinc-finger family. Class C subfamily.</text>
</comment>
<evidence type="ECO:0000259" key="14">
    <source>
        <dbReference type="PROSITE" id="PS50114"/>
    </source>
</evidence>
<keyword evidence="7" id="KW-0805">Transcription regulation</keyword>
<keyword evidence="18" id="KW-1185">Reference proteome</keyword>